<accession>A0ABP1HP52</accession>
<dbReference type="EMBL" id="CAXDID020000039">
    <property type="protein sequence ID" value="CAL5998886.1"/>
    <property type="molecule type" value="Genomic_DNA"/>
</dbReference>
<comment type="caution">
    <text evidence="1">The sequence shown here is derived from an EMBL/GenBank/DDBJ whole genome shotgun (WGS) entry which is preliminary data.</text>
</comment>
<organism evidence="1 2">
    <name type="scientific">Hexamita inflata</name>
    <dbReference type="NCBI Taxonomy" id="28002"/>
    <lineage>
        <taxon>Eukaryota</taxon>
        <taxon>Metamonada</taxon>
        <taxon>Diplomonadida</taxon>
        <taxon>Hexamitidae</taxon>
        <taxon>Hexamitinae</taxon>
        <taxon>Hexamita</taxon>
    </lineage>
</organism>
<gene>
    <name evidence="1" type="ORF">HINF_LOCUS15945</name>
</gene>
<proteinExistence type="predicted"/>
<keyword evidence="2" id="KW-1185">Reference proteome</keyword>
<protein>
    <submittedName>
        <fullName evidence="1">Hypothetical_protein</fullName>
    </submittedName>
</protein>
<evidence type="ECO:0000313" key="2">
    <source>
        <dbReference type="Proteomes" id="UP001642409"/>
    </source>
</evidence>
<dbReference type="Proteomes" id="UP001642409">
    <property type="component" value="Unassembled WGS sequence"/>
</dbReference>
<evidence type="ECO:0000313" key="1">
    <source>
        <dbReference type="EMBL" id="CAL5998886.1"/>
    </source>
</evidence>
<name>A0ABP1HP52_9EUKA</name>
<reference evidence="1 2" key="1">
    <citation type="submission" date="2024-07" db="EMBL/GenBank/DDBJ databases">
        <authorList>
            <person name="Akdeniz Z."/>
        </authorList>
    </citation>
    <scope>NUCLEOTIDE SEQUENCE [LARGE SCALE GENOMIC DNA]</scope>
</reference>
<sequence>MNQVQYQIKRTQLARLHQLLKKFNTITSVRIIIPPGSYNSQSKLMNNIQKLRPGQESIKPEHVHSISTERDTSVFRTVLSQDKRLQVLPSGKAVYQLQGSESEYIKYQSYGGCVFFDLNSKQTISNKLTVYSRACFNEFIISSNIQLVSNFTVHKSINTIFERQSHPLSDKSLQLCTQLKNSTTYCNLSLLYYACQNTIVNEIIKTEEQVVYKPSVQQNLFADHISDATVYQLKKCVLNGTQLTELFSEFVSPFFAEITFGGAIGFGDSVLERRTKAVISVGANGCFVDVW</sequence>